<keyword evidence="3" id="KW-1185">Reference proteome</keyword>
<proteinExistence type="predicted"/>
<evidence type="ECO:0000313" key="2">
    <source>
        <dbReference type="EMBL" id="USF23358.1"/>
    </source>
</evidence>
<dbReference type="AlphaFoldDB" id="V2Q9N2"/>
<gene>
    <name evidence="2" type="ORF">N508_000416</name>
</gene>
<feature type="domain" description="Flagellar assembly protein T N-terminal" evidence="1">
    <location>
        <begin position="24"/>
        <end position="109"/>
    </location>
</feature>
<dbReference type="InterPro" id="IPR038180">
    <property type="entry name" value="FlgT_N_sf"/>
</dbReference>
<dbReference type="InterPro" id="IPR032370">
    <property type="entry name" value="FlgT_N"/>
</dbReference>
<protein>
    <recommendedName>
        <fullName evidence="1">Flagellar assembly protein T N-terminal domain-containing protein</fullName>
    </recommendedName>
</protein>
<dbReference type="RefSeq" id="WP_023276425.1">
    <property type="nucleotide sequence ID" value="NZ_CP097562.1"/>
</dbReference>
<dbReference type="Pfam" id="PF16548">
    <property type="entry name" value="FlgT_N"/>
    <property type="match status" value="1"/>
</dbReference>
<organism evidence="2 3">
    <name type="scientific">Mucispirillum schaedleri ASF457</name>
    <dbReference type="NCBI Taxonomy" id="1379858"/>
    <lineage>
        <taxon>Bacteria</taxon>
        <taxon>Pseudomonadati</taxon>
        <taxon>Deferribacterota</taxon>
        <taxon>Deferribacteres</taxon>
        <taxon>Deferribacterales</taxon>
        <taxon>Mucispirillaceae</taxon>
        <taxon>Mucispirillum</taxon>
    </lineage>
</organism>
<name>V2Q9N2_9BACT</name>
<evidence type="ECO:0000259" key="1">
    <source>
        <dbReference type="Pfam" id="PF16548"/>
    </source>
</evidence>
<sequence>MIRLNIILLLLFIFYIGTVFAIEIETTGEALIINNDKSSAKAMALSRAKWTAVETVSPAKVKIDTIINNAEIADEAVKTELSATIKSYNIVEEYVKDNKYIIKIKADVIPEKVENLIDVISSDTSICVMIAGSMPENNKLLFDNAFNMAVIKQLEEKGFNVNLVDYSLITSNNFNAAFNNTTYKSIDNLIKNEMCRNILLGILSIIDMGNNAGYGTVSFKMVSGELNWKLIEKENNKIKILNSGFFSGRSQGATLNNAAVNIYKSMANNTAVKLVSQVSEKVLGDNYKSIRIVLTGANTLIDDLADLKNDLKNIPFVLQVKEQDDSSLIVDYPDKSYYLAVFLEKDNKYKVTKLSYNELIIRK</sequence>
<dbReference type="Gene3D" id="3.30.1660.40">
    <property type="entry name" value="FlgT, N-terminal domain"/>
    <property type="match status" value="1"/>
</dbReference>
<dbReference type="eggNOG" id="COG3018">
    <property type="taxonomic scope" value="Bacteria"/>
</dbReference>
<evidence type="ECO:0000313" key="3">
    <source>
        <dbReference type="Proteomes" id="UP000017429"/>
    </source>
</evidence>
<reference evidence="2" key="3">
    <citation type="submission" date="2022-06" db="EMBL/GenBank/DDBJ databases">
        <title>Resources to Facilitate Use of the Altered Schaedler Flora (ASF) Mouse Model to Study Microbiome Function.</title>
        <authorList>
            <person name="Proctor A."/>
            <person name="Parvinroo S."/>
            <person name="Richie T."/>
            <person name="Jia X."/>
            <person name="Lee S.T.M."/>
            <person name="Karp P.D."/>
            <person name="Paley S."/>
            <person name="Kostic A.D."/>
            <person name="Pierre J.F."/>
            <person name="Wannemuehler M.J."/>
            <person name="Phillips G.J."/>
        </authorList>
    </citation>
    <scope>NUCLEOTIDE SEQUENCE</scope>
    <source>
        <strain evidence="2">ASF457</strain>
    </source>
</reference>
<dbReference type="KEGG" id="msch:N508_000416"/>
<reference evidence="2" key="1">
    <citation type="journal article" date="2014" name="Genome Announc.">
        <title>Draft genome sequences of the altered schaedler flora, a defined bacterial community from gnotobiotic mice.</title>
        <authorList>
            <person name="Wannemuehler M.J."/>
            <person name="Overstreet A.M."/>
            <person name="Ward D.V."/>
            <person name="Phillips G.J."/>
        </authorList>
    </citation>
    <scope>NUCLEOTIDE SEQUENCE</scope>
    <source>
        <strain evidence="2">ASF457</strain>
    </source>
</reference>
<accession>V2Q9N2</accession>
<dbReference type="EMBL" id="CP097562">
    <property type="protein sequence ID" value="USF23358.1"/>
    <property type="molecule type" value="Genomic_DNA"/>
</dbReference>
<reference evidence="2" key="2">
    <citation type="submission" date="2022-05" db="EMBL/GenBank/DDBJ databases">
        <authorList>
            <person name="Proctor A.L."/>
            <person name="Phillips G.J."/>
            <person name="Wannemuehler M.J."/>
        </authorList>
    </citation>
    <scope>NUCLEOTIDE SEQUENCE</scope>
    <source>
        <strain evidence="2">ASF457</strain>
    </source>
</reference>
<dbReference type="Proteomes" id="UP000017429">
    <property type="component" value="Chromosome"/>
</dbReference>